<comment type="caution">
    <text evidence="2">The sequence shown here is derived from an EMBL/GenBank/DDBJ whole genome shotgun (WGS) entry which is preliminary data.</text>
</comment>
<sequence length="273" mass="31320">MIHHFVLFLATTLMTFTACQSPTEHRQTGQSDTTRSVDTAAYRTTEYFQTSPYYQSRGDQYDTAYFRASYPTSDDTLFNALIMQSMAVKNRADLEQMGESFLADYDSYVEEAQQPELTHAWFQDIRGRVLLYTPTLLVISKTLIEYTGGAHGNFAELYDNYDLQTGKPLTLSDIVPAERQQEFIALAEARFRQVEGLPADAPLTDRYFFDEGIFALPDNFAFDKEALAFQYNPYEIKAYAEGVTQFHIPYDQLKDLLTDKAQKFIQDIKVTHP</sequence>
<dbReference type="Gene3D" id="3.30.565.40">
    <property type="entry name" value="Fervidobacterium nodosum Rt17-B1 like"/>
    <property type="match status" value="1"/>
</dbReference>
<evidence type="ECO:0000313" key="3">
    <source>
        <dbReference type="Proteomes" id="UP000245627"/>
    </source>
</evidence>
<gene>
    <name evidence="2" type="ORF">DC487_05855</name>
</gene>
<keyword evidence="3" id="KW-1185">Reference proteome</keyword>
<dbReference type="Proteomes" id="UP000245627">
    <property type="component" value="Unassembled WGS sequence"/>
</dbReference>
<dbReference type="Gene3D" id="3.90.640.20">
    <property type="entry name" value="Heat-shock cognate protein, ATPase"/>
    <property type="match status" value="1"/>
</dbReference>
<dbReference type="InterPro" id="IPR021729">
    <property type="entry name" value="DUF3298"/>
</dbReference>
<evidence type="ECO:0000259" key="1">
    <source>
        <dbReference type="Pfam" id="PF11738"/>
    </source>
</evidence>
<dbReference type="OrthoDB" id="594879at2"/>
<dbReference type="EMBL" id="QDKG01000001">
    <property type="protein sequence ID" value="PVH27117.1"/>
    <property type="molecule type" value="Genomic_DNA"/>
</dbReference>
<dbReference type="Pfam" id="PF11738">
    <property type="entry name" value="DUF3298"/>
    <property type="match status" value="1"/>
</dbReference>
<protein>
    <recommendedName>
        <fullName evidence="1">DUF3298 domain-containing protein</fullName>
    </recommendedName>
</protein>
<evidence type="ECO:0000313" key="2">
    <source>
        <dbReference type="EMBL" id="PVH27117.1"/>
    </source>
</evidence>
<organism evidence="2 3">
    <name type="scientific">Sphingobacterium corticibacter</name>
    <dbReference type="NCBI Taxonomy" id="2171749"/>
    <lineage>
        <taxon>Bacteria</taxon>
        <taxon>Pseudomonadati</taxon>
        <taxon>Bacteroidota</taxon>
        <taxon>Sphingobacteriia</taxon>
        <taxon>Sphingobacteriales</taxon>
        <taxon>Sphingobacteriaceae</taxon>
        <taxon>Sphingobacterium</taxon>
    </lineage>
</organism>
<feature type="domain" description="DUF3298" evidence="1">
    <location>
        <begin position="177"/>
        <end position="251"/>
    </location>
</feature>
<dbReference type="InterPro" id="IPR037126">
    <property type="entry name" value="PdaC/RsiV-like_sf"/>
</dbReference>
<reference evidence="2 3" key="1">
    <citation type="submission" date="2018-04" db="EMBL/GenBank/DDBJ databases">
        <title>Sphingobacterium cortibacter sp. nov.</title>
        <authorList>
            <person name="Li Y."/>
        </authorList>
    </citation>
    <scope>NUCLEOTIDE SEQUENCE [LARGE SCALE GENOMIC DNA]</scope>
    <source>
        <strain evidence="2 3">2c-3</strain>
    </source>
</reference>
<dbReference type="AlphaFoldDB" id="A0A2T8HNV0"/>
<dbReference type="RefSeq" id="WP_116774971.1">
    <property type="nucleotide sequence ID" value="NZ_QDKG01000001.1"/>
</dbReference>
<accession>A0A2T8HNV0</accession>
<name>A0A2T8HNV0_9SPHI</name>
<proteinExistence type="predicted"/>